<dbReference type="InterPro" id="IPR011524">
    <property type="entry name" value="SARAH_dom"/>
</dbReference>
<dbReference type="AlphaFoldDB" id="A0A183SUJ4"/>
<evidence type="ECO:0000313" key="3">
    <source>
        <dbReference type="Proteomes" id="UP000275846"/>
    </source>
</evidence>
<dbReference type="CDD" id="cd21885">
    <property type="entry name" value="SARAH_RASSF1-like"/>
    <property type="match status" value="1"/>
</dbReference>
<reference evidence="2 3" key="2">
    <citation type="submission" date="2018-11" db="EMBL/GenBank/DDBJ databases">
        <authorList>
            <consortium name="Pathogen Informatics"/>
        </authorList>
    </citation>
    <scope>NUCLEOTIDE SEQUENCE [LARGE SCALE GENOMIC DNA]</scope>
    <source>
        <strain evidence="2 3">NST_G2</strain>
    </source>
</reference>
<dbReference type="Proteomes" id="UP000275846">
    <property type="component" value="Unassembled WGS sequence"/>
</dbReference>
<dbReference type="OrthoDB" id="74314at2759"/>
<evidence type="ECO:0000313" key="4">
    <source>
        <dbReference type="WBParaSite" id="SSLN_0000819101-mRNA-1"/>
    </source>
</evidence>
<dbReference type="Pfam" id="PF16517">
    <property type="entry name" value="Nore1-SARAH"/>
    <property type="match status" value="1"/>
</dbReference>
<protein>
    <submittedName>
        <fullName evidence="4">SARAH domain-containing protein</fullName>
    </submittedName>
</protein>
<dbReference type="Gene3D" id="1.20.5.110">
    <property type="match status" value="1"/>
</dbReference>
<dbReference type="GO" id="GO:0007165">
    <property type="term" value="P:signal transduction"/>
    <property type="evidence" value="ECO:0007669"/>
    <property type="project" value="InterPro"/>
</dbReference>
<dbReference type="PANTHER" id="PTHR33395">
    <property type="entry name" value="TRANSCRIPTASE, PUTATIVE-RELATED-RELATED"/>
    <property type="match status" value="1"/>
</dbReference>
<accession>A0A183SUJ4</accession>
<dbReference type="EMBL" id="UYSU01034360">
    <property type="protein sequence ID" value="VDL94277.1"/>
    <property type="molecule type" value="Genomic_DNA"/>
</dbReference>
<gene>
    <name evidence="2" type="ORF">SSLN_LOCUS7892</name>
</gene>
<proteinExistence type="predicted"/>
<organism evidence="4">
    <name type="scientific">Schistocephalus solidus</name>
    <name type="common">Tapeworm</name>
    <dbReference type="NCBI Taxonomy" id="70667"/>
    <lineage>
        <taxon>Eukaryota</taxon>
        <taxon>Metazoa</taxon>
        <taxon>Spiralia</taxon>
        <taxon>Lophotrochozoa</taxon>
        <taxon>Platyhelminthes</taxon>
        <taxon>Cestoda</taxon>
        <taxon>Eucestoda</taxon>
        <taxon>Diphyllobothriidea</taxon>
        <taxon>Diphyllobothriidae</taxon>
        <taxon>Schistocephalus</taxon>
    </lineage>
</organism>
<sequence length="431" mass="47672">MEEEVNNQLPFLDVQVTKLADGKISTTVHYASTPVPKQPPSETPKLFYNYIRQCTRNKDPIPLLKTDEGVELCKDEEKAEHLSELFQSVFTREANLTADNCSAEEIPTIDSVVITEPIGLQELLKLDETKSPGPDVIPAKLLKELAVKLAKPFCLLFQASLAAGRLPPDWKTAWISPIHKSGSWASANNYRPWSDFTAAELMNFLRILEKEEAEYRNAIYFQYGLVRQQIERRMAALSAQNRILAKHPSHSVTVCPTLLVSPEDSAQQLATSPAASLLVGHPGFLQFPQPFLYNVMTPEKGCFGGILPKVYLGFVLSVLLRQYVADVGIIVIKPVLLLTACASEDFEGGGMIDTGLSSHDVVPDDKGNPSVASLCLRLAAPEEDEAGTHLLQLTLIRESGLAERSNAHLVARQFPSDYRRPPFWSLALRVV</sequence>
<reference evidence="4" key="1">
    <citation type="submission" date="2016-06" db="UniProtKB">
        <authorList>
            <consortium name="WormBaseParasite"/>
        </authorList>
    </citation>
    <scope>IDENTIFICATION</scope>
</reference>
<dbReference type="PROSITE" id="PS50951">
    <property type="entry name" value="SARAH"/>
    <property type="match status" value="1"/>
</dbReference>
<dbReference type="WBParaSite" id="SSLN_0000819101-mRNA-1">
    <property type="protein sequence ID" value="SSLN_0000819101-mRNA-1"/>
    <property type="gene ID" value="SSLN_0000819101"/>
</dbReference>
<name>A0A183SUJ4_SCHSO</name>
<dbReference type="PANTHER" id="PTHR33395:SF22">
    <property type="entry name" value="REVERSE TRANSCRIPTASE DOMAIN-CONTAINING PROTEIN"/>
    <property type="match status" value="1"/>
</dbReference>
<evidence type="ECO:0000259" key="1">
    <source>
        <dbReference type="PROSITE" id="PS50951"/>
    </source>
</evidence>
<evidence type="ECO:0000313" key="2">
    <source>
        <dbReference type="EMBL" id="VDL94277.1"/>
    </source>
</evidence>
<keyword evidence="3" id="KW-1185">Reference proteome</keyword>
<feature type="domain" description="SARAH" evidence="1">
    <location>
        <begin position="190"/>
        <end position="237"/>
    </location>
</feature>